<gene>
    <name evidence="1" type="ORF">PR048_027158</name>
</gene>
<sequence length="543" mass="60104">MQAWRTQWWVSPGRASTQIRQELFHTVSRTPHNALLVLDINNVHEDVFSSVLWYVLAQEPSYIFKYLVQQPRLVTPDFRMWESSRSKPLTGGFSRGSPVLLPLHSSAAPYSPRFTLIGSHDLDTYIYEGAAVAEWLDCSSLTRTNRVRFPTELLLDFHIISQTIKDAVLQCIFHRGTSGGWDPLRGNFLDATKQMKPRVVVCGIRDGDPTHRRASYATFDPERILGVFPCGSARHGTMAACTGARQAADLLAVHQGEPGSIPGRVTPGFSHVGIVLTGFLGDLPFSPSFHSGAAPNSPQSPSSALKTSMLRAAQISSLTHSNRTCRFNSKGATKPRTLTTAKWRRWPARCRHKSFASQRAPGDLLAADGNPANMEPSAGCSSQSDTWLVPRASRTQSEKLHAHVKRITAPFRLYGVSTVLWRITGGGAAERESCTGRVSSRRMLLHKDQALWRLATAILSHVLLFEHNSLAIVHVHHRNSMQSHGEFSRKCRHLQTANELRDCRVIYAARHAGCYVNSSPCLTGNADRCAFVCLAGDAFSTEY</sequence>
<evidence type="ECO:0000313" key="1">
    <source>
        <dbReference type="EMBL" id="KAJ8870857.1"/>
    </source>
</evidence>
<accession>A0ABQ9GF63</accession>
<dbReference type="Proteomes" id="UP001159363">
    <property type="component" value="Chromosome 11"/>
</dbReference>
<protein>
    <submittedName>
        <fullName evidence="1">Uncharacterized protein</fullName>
    </submittedName>
</protein>
<proteinExistence type="predicted"/>
<organism evidence="1 2">
    <name type="scientific">Dryococelus australis</name>
    <dbReference type="NCBI Taxonomy" id="614101"/>
    <lineage>
        <taxon>Eukaryota</taxon>
        <taxon>Metazoa</taxon>
        <taxon>Ecdysozoa</taxon>
        <taxon>Arthropoda</taxon>
        <taxon>Hexapoda</taxon>
        <taxon>Insecta</taxon>
        <taxon>Pterygota</taxon>
        <taxon>Neoptera</taxon>
        <taxon>Polyneoptera</taxon>
        <taxon>Phasmatodea</taxon>
        <taxon>Verophasmatodea</taxon>
        <taxon>Anareolatae</taxon>
        <taxon>Phasmatidae</taxon>
        <taxon>Eurycanthinae</taxon>
        <taxon>Dryococelus</taxon>
    </lineage>
</organism>
<keyword evidence="2" id="KW-1185">Reference proteome</keyword>
<name>A0ABQ9GF63_9NEOP</name>
<dbReference type="EMBL" id="JARBHB010000012">
    <property type="protein sequence ID" value="KAJ8870857.1"/>
    <property type="molecule type" value="Genomic_DNA"/>
</dbReference>
<evidence type="ECO:0000313" key="2">
    <source>
        <dbReference type="Proteomes" id="UP001159363"/>
    </source>
</evidence>
<reference evidence="1 2" key="1">
    <citation type="submission" date="2023-02" db="EMBL/GenBank/DDBJ databases">
        <title>LHISI_Scaffold_Assembly.</title>
        <authorList>
            <person name="Stuart O.P."/>
            <person name="Cleave R."/>
            <person name="Magrath M.J.L."/>
            <person name="Mikheyev A.S."/>
        </authorList>
    </citation>
    <scope>NUCLEOTIDE SEQUENCE [LARGE SCALE GENOMIC DNA]</scope>
    <source>
        <strain evidence="1">Daus_M_001</strain>
        <tissue evidence="1">Leg muscle</tissue>
    </source>
</reference>
<comment type="caution">
    <text evidence="1">The sequence shown here is derived from an EMBL/GenBank/DDBJ whole genome shotgun (WGS) entry which is preliminary data.</text>
</comment>